<dbReference type="RefSeq" id="WP_212020476.1">
    <property type="nucleotide sequence ID" value="NZ_JAAFYZ010000276.1"/>
</dbReference>
<gene>
    <name evidence="2" type="ORF">KGQ19_43200</name>
</gene>
<evidence type="ECO:0000313" key="2">
    <source>
        <dbReference type="EMBL" id="MBS2553682.1"/>
    </source>
</evidence>
<dbReference type="Pfam" id="PF24254">
    <property type="entry name" value="DUF7455"/>
    <property type="match status" value="1"/>
</dbReference>
<evidence type="ECO:0000313" key="3">
    <source>
        <dbReference type="Proteomes" id="UP000730482"/>
    </source>
</evidence>
<comment type="caution">
    <text evidence="2">The sequence shown here is derived from an EMBL/GenBank/DDBJ whole genome shotgun (WGS) entry which is preliminary data.</text>
</comment>
<dbReference type="EMBL" id="JAAFYZ010000276">
    <property type="protein sequence ID" value="MBS2553682.1"/>
    <property type="molecule type" value="Genomic_DNA"/>
</dbReference>
<name>A0ABS5L617_9ACTN</name>
<accession>A0ABS5L617</accession>
<proteinExistence type="predicted"/>
<keyword evidence="3" id="KW-1185">Reference proteome</keyword>
<evidence type="ECO:0000259" key="1">
    <source>
        <dbReference type="Pfam" id="PF24254"/>
    </source>
</evidence>
<sequence length="82" mass="8828">MTTAVLTPTEPLKASDRCDRCGAAAYVRVVLGGGELLFCAHHGKKYSESLAKVAVEIHDFSDKLIETETKTTTATATAEDER</sequence>
<protein>
    <recommendedName>
        <fullName evidence="1">DUF7455 domain-containing protein</fullName>
    </recommendedName>
</protein>
<reference evidence="2 3" key="1">
    <citation type="submission" date="2020-02" db="EMBL/GenBank/DDBJ databases">
        <title>Acidophilic actinobacteria isolated from forest soil.</title>
        <authorList>
            <person name="Golinska P."/>
        </authorList>
    </citation>
    <scope>NUCLEOTIDE SEQUENCE [LARGE SCALE GENOMIC DNA]</scope>
    <source>
        <strain evidence="2 3">NL8</strain>
    </source>
</reference>
<feature type="domain" description="DUF7455" evidence="1">
    <location>
        <begin position="12"/>
        <end position="63"/>
    </location>
</feature>
<dbReference type="InterPro" id="IPR055878">
    <property type="entry name" value="DUF7455"/>
</dbReference>
<organism evidence="2 3">
    <name type="scientific">Catenulispora pinistramenti</name>
    <dbReference type="NCBI Taxonomy" id="2705254"/>
    <lineage>
        <taxon>Bacteria</taxon>
        <taxon>Bacillati</taxon>
        <taxon>Actinomycetota</taxon>
        <taxon>Actinomycetes</taxon>
        <taxon>Catenulisporales</taxon>
        <taxon>Catenulisporaceae</taxon>
        <taxon>Catenulispora</taxon>
    </lineage>
</organism>
<dbReference type="Proteomes" id="UP000730482">
    <property type="component" value="Unassembled WGS sequence"/>
</dbReference>